<feature type="chain" id="PRO_5045374560" evidence="1">
    <location>
        <begin position="22"/>
        <end position="116"/>
    </location>
</feature>
<comment type="caution">
    <text evidence="2">The sequence shown here is derived from an EMBL/GenBank/DDBJ whole genome shotgun (WGS) entry which is preliminary data.</text>
</comment>
<evidence type="ECO:0000313" key="3">
    <source>
        <dbReference type="Proteomes" id="UP001469553"/>
    </source>
</evidence>
<proteinExistence type="predicted"/>
<organism evidence="2 3">
    <name type="scientific">Ameca splendens</name>
    <dbReference type="NCBI Taxonomy" id="208324"/>
    <lineage>
        <taxon>Eukaryota</taxon>
        <taxon>Metazoa</taxon>
        <taxon>Chordata</taxon>
        <taxon>Craniata</taxon>
        <taxon>Vertebrata</taxon>
        <taxon>Euteleostomi</taxon>
        <taxon>Actinopterygii</taxon>
        <taxon>Neopterygii</taxon>
        <taxon>Teleostei</taxon>
        <taxon>Neoteleostei</taxon>
        <taxon>Acanthomorphata</taxon>
        <taxon>Ovalentaria</taxon>
        <taxon>Atherinomorphae</taxon>
        <taxon>Cyprinodontiformes</taxon>
        <taxon>Goodeidae</taxon>
        <taxon>Ameca</taxon>
    </lineage>
</organism>
<sequence length="116" mass="13228">MPDSATLCLGLGLVLDPYALGFPACSTLFSTTQLSQRGWTEEANTHECQLAGKLDKFFERGHRVDYDLTFEYLPVKSNQERHLSQWLASLLQKRRKWNRSIALLPMCQSVQRGLPT</sequence>
<reference evidence="2 3" key="1">
    <citation type="submission" date="2021-06" db="EMBL/GenBank/DDBJ databases">
        <authorList>
            <person name="Palmer J.M."/>
        </authorList>
    </citation>
    <scope>NUCLEOTIDE SEQUENCE [LARGE SCALE GENOMIC DNA]</scope>
    <source>
        <strain evidence="2 3">AS_MEX2019</strain>
        <tissue evidence="2">Muscle</tissue>
    </source>
</reference>
<protein>
    <submittedName>
        <fullName evidence="2">Uncharacterized protein</fullName>
    </submittedName>
</protein>
<name>A0ABV0ZZP8_9TELE</name>
<dbReference type="Proteomes" id="UP001469553">
    <property type="component" value="Unassembled WGS sequence"/>
</dbReference>
<gene>
    <name evidence="2" type="ORF">AMECASPLE_018558</name>
</gene>
<feature type="signal peptide" evidence="1">
    <location>
        <begin position="1"/>
        <end position="21"/>
    </location>
</feature>
<keyword evidence="1" id="KW-0732">Signal</keyword>
<accession>A0ABV0ZZP8</accession>
<dbReference type="EMBL" id="JAHRIP010076686">
    <property type="protein sequence ID" value="MEQ2311312.1"/>
    <property type="molecule type" value="Genomic_DNA"/>
</dbReference>
<keyword evidence="3" id="KW-1185">Reference proteome</keyword>
<evidence type="ECO:0000313" key="2">
    <source>
        <dbReference type="EMBL" id="MEQ2311312.1"/>
    </source>
</evidence>
<evidence type="ECO:0000256" key="1">
    <source>
        <dbReference type="SAM" id="SignalP"/>
    </source>
</evidence>